<sequence>MTPSADVLLTDGSVGVIRPLLPADGPALHTLHQEVSDENYRMRFFGLERRTGDQYVDHVLRDHTLALVLTLRGRIVALATAEPTPSGAAEVAFLVEDGHHGQGIGSLLLEHLAAAARLQSVDTFEAEVLADNYPMLAVFTDAGFTYQRGMSDGVATVRLDTRVTATSRAASDARDRRAEARSLHPLLYPRSVAVIGVRHDGTGIGHAVLDGIRRGRYTGDLRVIHPGDFRVEGVAVHPTFAAMPTPVDLAVIAVPATRVLAALSDAADAGVPCAVVISSGFQELGADGAVLQRELAVLARTRGIRVVGPNCLGVVSNGQDIRLNATFSPTVPPSGGLAVATQSGGVGIVMSDLARDLGLGIGSLVSLGNKADVSGNDLLAAWTDDPEVSAGAFYLESFGNAPKFARLARRFAERKPLLAVVGGRSAGGQRAGASHTAAAATTAVGVTALFAQAGVIGCDDAEDLAEAALMLTREPLPRGDRIAVVSNAGGMGVLAADVAAEHRLTLPELSAATRSRLAEHVSGTAGTSNPVDAGAGVDADAFAAIVEHVMTSAEVDAVLVVLVATSLADPGPTLLALAAVRERHPDLPLVLVTHGIERHDPSSLTRYRSTAGAIRAMGRAAGYAAWLGERTVETATDADQDRAISLAELGRRRLTAGRLLRGAADHGGWIGTGESGELLADYGLAPVGAVARGVEAVAELAASTGFPVAIKVADAAVVHRTDRGLVRVGLDSVHAVRAAVVSFARELGVHDVSVLVQPVVTGIEMAVGVVRDPTFGPLVMVGAGGVNTDVLLDRTYLLQPVHAADVRRALRGLRCWPLLEGFRGSAPVDVDALVEIVLAVAALAEDVAEVAEVDLNPVIVTPTGCNLIDVKLRLQEAVGATDGPRQLRPQQP</sequence>
<dbReference type="Pfam" id="PF00583">
    <property type="entry name" value="Acetyltransf_1"/>
    <property type="match status" value="1"/>
</dbReference>
<dbReference type="SMART" id="SM00881">
    <property type="entry name" value="CoA_binding"/>
    <property type="match status" value="1"/>
</dbReference>
<dbReference type="Gene3D" id="3.30.1490.20">
    <property type="entry name" value="ATP-grasp fold, A domain"/>
    <property type="match status" value="1"/>
</dbReference>
<dbReference type="GO" id="GO:0005524">
    <property type="term" value="F:ATP binding"/>
    <property type="evidence" value="ECO:0007669"/>
    <property type="project" value="InterPro"/>
</dbReference>
<dbReference type="PROSITE" id="PS51186">
    <property type="entry name" value="GNAT"/>
    <property type="match status" value="1"/>
</dbReference>
<dbReference type="Pfam" id="PF13549">
    <property type="entry name" value="ATP-grasp_5"/>
    <property type="match status" value="1"/>
</dbReference>
<dbReference type="SUPFAM" id="SSF52210">
    <property type="entry name" value="Succinyl-CoA synthetase domains"/>
    <property type="match status" value="2"/>
</dbReference>
<dbReference type="Pfam" id="PF13380">
    <property type="entry name" value="CoA_binding_2"/>
    <property type="match status" value="1"/>
</dbReference>
<gene>
    <name evidence="2" type="ORF">NOCA240021</name>
</gene>
<dbReference type="SUPFAM" id="SSF51735">
    <property type="entry name" value="NAD(P)-binding Rossmann-fold domains"/>
    <property type="match status" value="1"/>
</dbReference>
<dbReference type="PANTHER" id="PTHR42793">
    <property type="entry name" value="COA BINDING DOMAIN CONTAINING PROTEIN"/>
    <property type="match status" value="1"/>
</dbReference>
<dbReference type="Gene3D" id="3.40.50.261">
    <property type="entry name" value="Succinyl-CoA synthetase domains"/>
    <property type="match status" value="2"/>
</dbReference>
<dbReference type="InterPro" id="IPR016102">
    <property type="entry name" value="Succinyl-CoA_synth-like"/>
</dbReference>
<dbReference type="Gene3D" id="3.40.50.720">
    <property type="entry name" value="NAD(P)-binding Rossmann-like Domain"/>
    <property type="match status" value="1"/>
</dbReference>
<dbReference type="AlphaFoldDB" id="A0A2P2C5H2"/>
<protein>
    <submittedName>
        <fullName evidence="2">Putative succinyl-CoA synthetase-like protein</fullName>
    </submittedName>
</protein>
<dbReference type="InterPro" id="IPR032875">
    <property type="entry name" value="Succ_CoA_lig_flav_dom"/>
</dbReference>
<dbReference type="Gene3D" id="3.40.630.30">
    <property type="match status" value="1"/>
</dbReference>
<dbReference type="Gene3D" id="3.30.470.20">
    <property type="entry name" value="ATP-grasp fold, B domain"/>
    <property type="match status" value="1"/>
</dbReference>
<proteinExistence type="predicted"/>
<name>A0A2P2C5H2_9ZZZZ</name>
<dbReference type="PANTHER" id="PTHR42793:SF1">
    <property type="entry name" value="PEPTIDYL-LYSINE N-ACETYLTRANSFERASE PATZ"/>
    <property type="match status" value="1"/>
</dbReference>
<dbReference type="InterPro" id="IPR003781">
    <property type="entry name" value="CoA-bd"/>
</dbReference>
<dbReference type="InterPro" id="IPR036291">
    <property type="entry name" value="NAD(P)-bd_dom_sf"/>
</dbReference>
<dbReference type="InterPro" id="IPR013815">
    <property type="entry name" value="ATP_grasp_subdomain_1"/>
</dbReference>
<reference evidence="2" key="1">
    <citation type="submission" date="2015-08" db="EMBL/GenBank/DDBJ databases">
        <authorList>
            <person name="Babu N.S."/>
            <person name="Beckwith C.J."/>
            <person name="Beseler K.G."/>
            <person name="Brison A."/>
            <person name="Carone J.V."/>
            <person name="Caskin T.P."/>
            <person name="Diamond M."/>
            <person name="Durham M.E."/>
            <person name="Foxe J.M."/>
            <person name="Go M."/>
            <person name="Henderson B.A."/>
            <person name="Jones I.B."/>
            <person name="McGettigan J.A."/>
            <person name="Micheletti S.J."/>
            <person name="Nasrallah M.E."/>
            <person name="Ortiz D."/>
            <person name="Piller C.R."/>
            <person name="Privatt S.R."/>
            <person name="Schneider S.L."/>
            <person name="Sharp S."/>
            <person name="Smith T.C."/>
            <person name="Stanton J.D."/>
            <person name="Ullery H.E."/>
            <person name="Wilson R.J."/>
            <person name="Serrano M.G."/>
            <person name="Buck G."/>
            <person name="Lee V."/>
            <person name="Wang Y."/>
            <person name="Carvalho R."/>
            <person name="Voegtly L."/>
            <person name="Shi R."/>
            <person name="Duckworth R."/>
            <person name="Johnson A."/>
            <person name="Loviza R."/>
            <person name="Walstead R."/>
            <person name="Shah Z."/>
            <person name="Kiflezghi M."/>
            <person name="Wade K."/>
            <person name="Ball S.L."/>
            <person name="Bradley K.W."/>
            <person name="Asai D.J."/>
            <person name="Bowman C.A."/>
            <person name="Russell D.A."/>
            <person name="Pope W.H."/>
            <person name="Jacobs-Sera D."/>
            <person name="Hendrix R.W."/>
            <person name="Hatfull G.F."/>
        </authorList>
    </citation>
    <scope>NUCLEOTIDE SEQUENCE</scope>
</reference>
<dbReference type="GO" id="GO:0016747">
    <property type="term" value="F:acyltransferase activity, transferring groups other than amino-acyl groups"/>
    <property type="evidence" value="ECO:0007669"/>
    <property type="project" value="InterPro"/>
</dbReference>
<feature type="domain" description="N-acetyltransferase" evidence="1">
    <location>
        <begin position="15"/>
        <end position="166"/>
    </location>
</feature>
<organism evidence="2">
    <name type="scientific">metagenome</name>
    <dbReference type="NCBI Taxonomy" id="256318"/>
    <lineage>
        <taxon>unclassified sequences</taxon>
        <taxon>metagenomes</taxon>
    </lineage>
</organism>
<dbReference type="Pfam" id="PF13607">
    <property type="entry name" value="Succ_CoA_lig"/>
    <property type="match status" value="1"/>
</dbReference>
<evidence type="ECO:0000259" key="1">
    <source>
        <dbReference type="PROSITE" id="PS51186"/>
    </source>
</evidence>
<accession>A0A2P2C5H2</accession>
<dbReference type="InterPro" id="IPR016181">
    <property type="entry name" value="Acyl_CoA_acyltransferase"/>
</dbReference>
<evidence type="ECO:0000313" key="2">
    <source>
        <dbReference type="EMBL" id="CUR57265.1"/>
    </source>
</evidence>
<dbReference type="EMBL" id="CZKA01000034">
    <property type="protein sequence ID" value="CUR57265.1"/>
    <property type="molecule type" value="Genomic_DNA"/>
</dbReference>
<dbReference type="SUPFAM" id="SSF55729">
    <property type="entry name" value="Acyl-CoA N-acyltransferases (Nat)"/>
    <property type="match status" value="1"/>
</dbReference>
<dbReference type="SUPFAM" id="SSF56059">
    <property type="entry name" value="Glutathione synthetase ATP-binding domain-like"/>
    <property type="match status" value="1"/>
</dbReference>
<dbReference type="InterPro" id="IPR000182">
    <property type="entry name" value="GNAT_dom"/>
</dbReference>